<dbReference type="AlphaFoldDB" id="A0A6B0Y1I8"/>
<organism evidence="2">
    <name type="scientific">Boseongicola sp. SB0664_bin_43</name>
    <dbReference type="NCBI Taxonomy" id="2604844"/>
    <lineage>
        <taxon>Bacteria</taxon>
        <taxon>Pseudomonadati</taxon>
        <taxon>Pseudomonadota</taxon>
        <taxon>Alphaproteobacteria</taxon>
        <taxon>Rhodobacterales</taxon>
        <taxon>Paracoccaceae</taxon>
        <taxon>Boseongicola</taxon>
    </lineage>
</organism>
<sequence>MPAKRHGPTSAMAHSRVTWRHVKGELAMARIVANGIAIEAERHGPASGRPMLLIRGLGSQLIHWPRRMIDGLVRAGFHVIVFDNRDSGLSQKFGAAGSPDIETLKADLAAGRPANLTYTIVDMARDAGGVLDAFGIGAAHALGISMGGMILQTLAREFPDRLQSATIVASSSGSPDLPTRSPEIEALLLSEPEGTGRKAHVAHTLKCDRVWGSPGYPFDEGERRTLIERAYDRCHCPEGVGRQYAAVTACRTGFADLGGITVPTLVIHGTDDALLPVAHGEDIATRIPGAKLVTIPGMGHDLEGEIPDMIVQHVTRLARRSGDSRS</sequence>
<protein>
    <submittedName>
        <fullName evidence="2">Alpha/beta fold hydrolase</fullName>
    </submittedName>
</protein>
<dbReference type="PANTHER" id="PTHR43433">
    <property type="entry name" value="HYDROLASE, ALPHA/BETA FOLD FAMILY PROTEIN"/>
    <property type="match status" value="1"/>
</dbReference>
<dbReference type="EMBL" id="VXRY01000237">
    <property type="protein sequence ID" value="MXY33610.1"/>
    <property type="molecule type" value="Genomic_DNA"/>
</dbReference>
<gene>
    <name evidence="2" type="ORF">F4Y60_05880</name>
</gene>
<dbReference type="SUPFAM" id="SSF53474">
    <property type="entry name" value="alpha/beta-Hydrolases"/>
    <property type="match status" value="1"/>
</dbReference>
<dbReference type="InterPro" id="IPR029058">
    <property type="entry name" value="AB_hydrolase_fold"/>
</dbReference>
<evidence type="ECO:0000313" key="2">
    <source>
        <dbReference type="EMBL" id="MXY33610.1"/>
    </source>
</evidence>
<name>A0A6B0Y1I8_9RHOB</name>
<evidence type="ECO:0000259" key="1">
    <source>
        <dbReference type="Pfam" id="PF00561"/>
    </source>
</evidence>
<dbReference type="GO" id="GO:0046503">
    <property type="term" value="P:glycerolipid catabolic process"/>
    <property type="evidence" value="ECO:0007669"/>
    <property type="project" value="TreeGrafter"/>
</dbReference>
<reference evidence="2" key="1">
    <citation type="submission" date="2019-09" db="EMBL/GenBank/DDBJ databases">
        <title>Characterisation of the sponge microbiome using genome-centric metagenomics.</title>
        <authorList>
            <person name="Engelberts J.P."/>
            <person name="Robbins S.J."/>
            <person name="De Goeij J.M."/>
            <person name="Aranda M."/>
            <person name="Bell S.C."/>
            <person name="Webster N.S."/>
        </authorList>
    </citation>
    <scope>NUCLEOTIDE SEQUENCE</scope>
    <source>
        <strain evidence="2">SB0664_bin_43</strain>
    </source>
</reference>
<dbReference type="InterPro" id="IPR000073">
    <property type="entry name" value="AB_hydrolase_1"/>
</dbReference>
<dbReference type="Gene3D" id="3.40.50.1820">
    <property type="entry name" value="alpha/beta hydrolase"/>
    <property type="match status" value="1"/>
</dbReference>
<comment type="caution">
    <text evidence="2">The sequence shown here is derived from an EMBL/GenBank/DDBJ whole genome shotgun (WGS) entry which is preliminary data.</text>
</comment>
<dbReference type="PANTHER" id="PTHR43433:SF5">
    <property type="entry name" value="AB HYDROLASE-1 DOMAIN-CONTAINING PROTEIN"/>
    <property type="match status" value="1"/>
</dbReference>
<dbReference type="InterPro" id="IPR050471">
    <property type="entry name" value="AB_hydrolase"/>
</dbReference>
<proteinExistence type="predicted"/>
<dbReference type="GO" id="GO:0004806">
    <property type="term" value="F:triacylglycerol lipase activity"/>
    <property type="evidence" value="ECO:0007669"/>
    <property type="project" value="TreeGrafter"/>
</dbReference>
<keyword evidence="2" id="KW-0378">Hydrolase</keyword>
<feature type="domain" description="AB hydrolase-1" evidence="1">
    <location>
        <begin position="50"/>
        <end position="175"/>
    </location>
</feature>
<dbReference type="Pfam" id="PF00561">
    <property type="entry name" value="Abhydrolase_1"/>
    <property type="match status" value="1"/>
</dbReference>
<accession>A0A6B0Y1I8</accession>